<organism evidence="2 3">
    <name type="scientific">Elysia marginata</name>
    <dbReference type="NCBI Taxonomy" id="1093978"/>
    <lineage>
        <taxon>Eukaryota</taxon>
        <taxon>Metazoa</taxon>
        <taxon>Spiralia</taxon>
        <taxon>Lophotrochozoa</taxon>
        <taxon>Mollusca</taxon>
        <taxon>Gastropoda</taxon>
        <taxon>Heterobranchia</taxon>
        <taxon>Euthyneura</taxon>
        <taxon>Panpulmonata</taxon>
        <taxon>Sacoglossa</taxon>
        <taxon>Placobranchoidea</taxon>
        <taxon>Plakobranchidae</taxon>
        <taxon>Elysia</taxon>
    </lineage>
</organism>
<reference evidence="2 3" key="1">
    <citation type="journal article" date="2021" name="Elife">
        <title>Chloroplast acquisition without the gene transfer in kleptoplastic sea slugs, Plakobranchus ocellatus.</title>
        <authorList>
            <person name="Maeda T."/>
            <person name="Takahashi S."/>
            <person name="Yoshida T."/>
            <person name="Shimamura S."/>
            <person name="Takaki Y."/>
            <person name="Nagai Y."/>
            <person name="Toyoda A."/>
            <person name="Suzuki Y."/>
            <person name="Arimoto A."/>
            <person name="Ishii H."/>
            <person name="Satoh N."/>
            <person name="Nishiyama T."/>
            <person name="Hasebe M."/>
            <person name="Maruyama T."/>
            <person name="Minagawa J."/>
            <person name="Obokata J."/>
            <person name="Shigenobu S."/>
        </authorList>
    </citation>
    <scope>NUCLEOTIDE SEQUENCE [LARGE SCALE GENOMIC DNA]</scope>
</reference>
<evidence type="ECO:0000313" key="3">
    <source>
        <dbReference type="Proteomes" id="UP000762676"/>
    </source>
</evidence>
<evidence type="ECO:0000313" key="2">
    <source>
        <dbReference type="EMBL" id="GFS24813.1"/>
    </source>
</evidence>
<gene>
    <name evidence="2" type="ORF">ElyMa_007012800</name>
</gene>
<proteinExistence type="predicted"/>
<sequence length="83" mass="9454">MRELMERRLSIQTKSEKQALAGGEGEGERWAEGGQNLNTIWRRSDALVIYDTRETRQKSLDKGENCRCLPPLTLVPGLPWLAQ</sequence>
<feature type="region of interest" description="Disordered" evidence="1">
    <location>
        <begin position="1"/>
        <end position="31"/>
    </location>
</feature>
<dbReference type="AlphaFoldDB" id="A0AAV4JPW4"/>
<protein>
    <submittedName>
        <fullName evidence="2">Uncharacterized protein</fullName>
    </submittedName>
</protein>
<dbReference type="EMBL" id="BMAT01014007">
    <property type="protein sequence ID" value="GFS24813.1"/>
    <property type="molecule type" value="Genomic_DNA"/>
</dbReference>
<feature type="compositionally biased region" description="Basic and acidic residues" evidence="1">
    <location>
        <begin position="1"/>
        <end position="17"/>
    </location>
</feature>
<name>A0AAV4JPW4_9GAST</name>
<accession>A0AAV4JPW4</accession>
<keyword evidence="3" id="KW-1185">Reference proteome</keyword>
<evidence type="ECO:0000256" key="1">
    <source>
        <dbReference type="SAM" id="MobiDB-lite"/>
    </source>
</evidence>
<comment type="caution">
    <text evidence="2">The sequence shown here is derived from an EMBL/GenBank/DDBJ whole genome shotgun (WGS) entry which is preliminary data.</text>
</comment>
<dbReference type="Proteomes" id="UP000762676">
    <property type="component" value="Unassembled WGS sequence"/>
</dbReference>